<feature type="compositionally biased region" description="Low complexity" evidence="1">
    <location>
        <begin position="58"/>
        <end position="68"/>
    </location>
</feature>
<gene>
    <name evidence="3" type="ORF">FPOA_03541</name>
</gene>
<sequence>MADHDKDYSLVQFKLHPHPGLRTRQKDELRNQVSGQASLQSSNSPRKSPIHRCSSVEQDQGPSQTQQQDQDHDHDDSCTINLCCHNTFWSDPLPNLTLHLHSSKEILYETDLLISDLPPPSPPNYVIASNNIQLWPSDDDDEHQESQQEELEFHLPLSFPARQASLSHWCFLAVVVCLAGIVVLFTRWSCLARVETVYIQPPFSTEVLPILDEYSHIIFEYFDLVQAYMPYDDFITKHPSAACNAILMMGQFYHNVSGRFYPGGRIFTTFYEDGDNHEYLPNRERLGIPPDATDNFRFCVDLLRKLRSMIDQWHSSVVPIANLPMEPILSYAFILINLEVMFPNGNESSAYDSLSVDWLEIFADAMSDFSLEYVTDLVIRDMEALDDSIDDVMRDLDLLNHIALQVNLSSHTWYKSTSMEKILNSIVHLQHNLTSLSKHVNDFIDGRNLIVDQEKHILEWLDSLTNWRCTHPSPYNLASDGVHSNPWAVWRPRSENGSFCLVPRCPVPRDDIDNILVKLTLPSAIQAYHHMADVMQYGVAIVKEAEFKFHYWLFNKMTERYFWAW</sequence>
<dbReference type="Proteomes" id="UP000091967">
    <property type="component" value="Unassembled WGS sequence"/>
</dbReference>
<evidence type="ECO:0000256" key="1">
    <source>
        <dbReference type="SAM" id="MobiDB-lite"/>
    </source>
</evidence>
<organism evidence="3 4">
    <name type="scientific">Fusarium poae</name>
    <dbReference type="NCBI Taxonomy" id="36050"/>
    <lineage>
        <taxon>Eukaryota</taxon>
        <taxon>Fungi</taxon>
        <taxon>Dikarya</taxon>
        <taxon>Ascomycota</taxon>
        <taxon>Pezizomycotina</taxon>
        <taxon>Sordariomycetes</taxon>
        <taxon>Hypocreomycetidae</taxon>
        <taxon>Hypocreales</taxon>
        <taxon>Nectriaceae</taxon>
        <taxon>Fusarium</taxon>
    </lineage>
</organism>
<reference evidence="3 4" key="1">
    <citation type="submission" date="2016-06" db="EMBL/GenBank/DDBJ databases">
        <title>Living apart together: crosstalk between the core and supernumerary genomes in a fungal plant pathogen.</title>
        <authorList>
            <person name="Vanheule A."/>
            <person name="Audenaert K."/>
            <person name="Warris S."/>
            <person name="Van De Geest H."/>
            <person name="Schijlen E."/>
            <person name="Hofte M."/>
            <person name="De Saeger S."/>
            <person name="Haesaert G."/>
            <person name="Waalwijk C."/>
            <person name="Van Der Lee T."/>
        </authorList>
    </citation>
    <scope>NUCLEOTIDE SEQUENCE [LARGE SCALE GENOMIC DNA]</scope>
    <source>
        <strain evidence="3 4">2516</strain>
    </source>
</reference>
<name>A0A1B8BA51_FUSPO</name>
<evidence type="ECO:0000313" key="3">
    <source>
        <dbReference type="EMBL" id="OBS29605.1"/>
    </source>
</evidence>
<dbReference type="OMA" id="WAVWRPR"/>
<protein>
    <submittedName>
        <fullName evidence="3">Uncharacterized protein</fullName>
    </submittedName>
</protein>
<feature type="compositionally biased region" description="Polar residues" evidence="1">
    <location>
        <begin position="31"/>
        <end position="46"/>
    </location>
</feature>
<keyword evidence="2" id="KW-0812">Transmembrane</keyword>
<dbReference type="AlphaFoldDB" id="A0A1B8BA51"/>
<evidence type="ECO:0000256" key="2">
    <source>
        <dbReference type="SAM" id="Phobius"/>
    </source>
</evidence>
<keyword evidence="4" id="KW-1185">Reference proteome</keyword>
<keyword evidence="2" id="KW-1133">Transmembrane helix</keyword>
<proteinExistence type="predicted"/>
<evidence type="ECO:0000313" key="4">
    <source>
        <dbReference type="Proteomes" id="UP000091967"/>
    </source>
</evidence>
<accession>A0A1B8BA51</accession>
<feature type="transmembrane region" description="Helical" evidence="2">
    <location>
        <begin position="166"/>
        <end position="185"/>
    </location>
</feature>
<keyword evidence="2" id="KW-0472">Membrane</keyword>
<comment type="caution">
    <text evidence="3">The sequence shown here is derived from an EMBL/GenBank/DDBJ whole genome shotgun (WGS) entry which is preliminary data.</text>
</comment>
<dbReference type="EMBL" id="LYXU01000001">
    <property type="protein sequence ID" value="OBS29605.1"/>
    <property type="molecule type" value="Genomic_DNA"/>
</dbReference>
<feature type="region of interest" description="Disordered" evidence="1">
    <location>
        <begin position="1"/>
        <end position="75"/>
    </location>
</feature>